<dbReference type="AlphaFoldDB" id="A0A2N5TSU5"/>
<organism evidence="2 3">
    <name type="scientific">Puccinia coronata f. sp. avenae</name>
    <dbReference type="NCBI Taxonomy" id="200324"/>
    <lineage>
        <taxon>Eukaryota</taxon>
        <taxon>Fungi</taxon>
        <taxon>Dikarya</taxon>
        <taxon>Basidiomycota</taxon>
        <taxon>Pucciniomycotina</taxon>
        <taxon>Pucciniomycetes</taxon>
        <taxon>Pucciniales</taxon>
        <taxon>Pucciniaceae</taxon>
        <taxon>Puccinia</taxon>
    </lineage>
</organism>
<comment type="caution">
    <text evidence="2">The sequence shown here is derived from an EMBL/GenBank/DDBJ whole genome shotgun (WGS) entry which is preliminary data.</text>
</comment>
<feature type="region of interest" description="Disordered" evidence="1">
    <location>
        <begin position="1"/>
        <end position="37"/>
    </location>
</feature>
<evidence type="ECO:0000313" key="3">
    <source>
        <dbReference type="Proteomes" id="UP000235388"/>
    </source>
</evidence>
<sequence length="117" mass="13036">MDQEERSDEVIRHNHLASPAEPMEGEDSSDEDIPLDQLVPTRVQDTQDGPEAPGPINVGTVAAQGSNNDDDEIEIFRAAPEPTPAQTWARGMVIASFEQLRIGDLETRIVIRKYDRR</sequence>
<dbReference type="Proteomes" id="UP000235388">
    <property type="component" value="Unassembled WGS sequence"/>
</dbReference>
<evidence type="ECO:0000313" key="2">
    <source>
        <dbReference type="EMBL" id="PLW28565.1"/>
    </source>
</evidence>
<name>A0A2N5TSU5_9BASI</name>
<feature type="compositionally biased region" description="Acidic residues" evidence="1">
    <location>
        <begin position="23"/>
        <end position="34"/>
    </location>
</feature>
<keyword evidence="3" id="KW-1185">Reference proteome</keyword>
<protein>
    <submittedName>
        <fullName evidence="2">Uncharacterized protein</fullName>
    </submittedName>
</protein>
<proteinExistence type="predicted"/>
<reference evidence="2 3" key="1">
    <citation type="submission" date="2017-11" db="EMBL/GenBank/DDBJ databases">
        <title>De novo assembly and phasing of dikaryotic genomes from two isolates of Puccinia coronata f. sp. avenae, the causal agent of oat crown rust.</title>
        <authorList>
            <person name="Miller M.E."/>
            <person name="Zhang Y."/>
            <person name="Omidvar V."/>
            <person name="Sperschneider J."/>
            <person name="Schwessinger B."/>
            <person name="Raley C."/>
            <person name="Palmer J.M."/>
            <person name="Garnica D."/>
            <person name="Upadhyaya N."/>
            <person name="Rathjen J."/>
            <person name="Taylor J.M."/>
            <person name="Park R.F."/>
            <person name="Dodds P.N."/>
            <person name="Hirsch C.D."/>
            <person name="Kianian S.F."/>
            <person name="Figueroa M."/>
        </authorList>
    </citation>
    <scope>NUCLEOTIDE SEQUENCE [LARGE SCALE GENOMIC DNA]</scope>
    <source>
        <strain evidence="2">12NC29</strain>
    </source>
</reference>
<gene>
    <name evidence="2" type="ORF">PCANC_19137</name>
</gene>
<accession>A0A2N5TSU5</accession>
<dbReference type="EMBL" id="PGCJ01000440">
    <property type="protein sequence ID" value="PLW28565.1"/>
    <property type="molecule type" value="Genomic_DNA"/>
</dbReference>
<evidence type="ECO:0000256" key="1">
    <source>
        <dbReference type="SAM" id="MobiDB-lite"/>
    </source>
</evidence>